<dbReference type="EMBL" id="PDCK01000044">
    <property type="protein sequence ID" value="PRQ24932.1"/>
    <property type="molecule type" value="Genomic_DNA"/>
</dbReference>
<reference evidence="1 2" key="1">
    <citation type="journal article" date="2018" name="Nat. Genet.">
        <title>The Rosa genome provides new insights in the design of modern roses.</title>
        <authorList>
            <person name="Bendahmane M."/>
        </authorList>
    </citation>
    <scope>NUCLEOTIDE SEQUENCE [LARGE SCALE GENOMIC DNA]</scope>
    <source>
        <strain evidence="2">cv. Old Blush</strain>
    </source>
</reference>
<gene>
    <name evidence="1" type="ORF">RchiOBHm_Chr6g0277911</name>
</gene>
<evidence type="ECO:0000313" key="1">
    <source>
        <dbReference type="EMBL" id="PRQ24932.1"/>
    </source>
</evidence>
<sequence>MFDDPEKRERHLVAFQKPLFLVEKDYMCACIQTLGGVAGFTSLGQIMSRV</sequence>
<accession>A0A2P6PSN5</accession>
<evidence type="ECO:0000313" key="2">
    <source>
        <dbReference type="Proteomes" id="UP000238479"/>
    </source>
</evidence>
<proteinExistence type="predicted"/>
<dbReference type="Gramene" id="PRQ24932">
    <property type="protein sequence ID" value="PRQ24932"/>
    <property type="gene ID" value="RchiOBHm_Chr6g0277911"/>
</dbReference>
<dbReference type="Proteomes" id="UP000238479">
    <property type="component" value="Chromosome 6"/>
</dbReference>
<protein>
    <submittedName>
        <fullName evidence="1">Uncharacterized protein</fullName>
    </submittedName>
</protein>
<name>A0A2P6PSN5_ROSCH</name>
<organism evidence="1 2">
    <name type="scientific">Rosa chinensis</name>
    <name type="common">China rose</name>
    <dbReference type="NCBI Taxonomy" id="74649"/>
    <lineage>
        <taxon>Eukaryota</taxon>
        <taxon>Viridiplantae</taxon>
        <taxon>Streptophyta</taxon>
        <taxon>Embryophyta</taxon>
        <taxon>Tracheophyta</taxon>
        <taxon>Spermatophyta</taxon>
        <taxon>Magnoliopsida</taxon>
        <taxon>eudicotyledons</taxon>
        <taxon>Gunneridae</taxon>
        <taxon>Pentapetalae</taxon>
        <taxon>rosids</taxon>
        <taxon>fabids</taxon>
        <taxon>Rosales</taxon>
        <taxon>Rosaceae</taxon>
        <taxon>Rosoideae</taxon>
        <taxon>Rosoideae incertae sedis</taxon>
        <taxon>Rosa</taxon>
    </lineage>
</organism>
<keyword evidence="2" id="KW-1185">Reference proteome</keyword>
<comment type="caution">
    <text evidence="1">The sequence shown here is derived from an EMBL/GenBank/DDBJ whole genome shotgun (WGS) entry which is preliminary data.</text>
</comment>
<dbReference type="AlphaFoldDB" id="A0A2P6PSN5"/>